<evidence type="ECO:0000256" key="1">
    <source>
        <dbReference type="SAM" id="MobiDB-lite"/>
    </source>
</evidence>
<organism evidence="2">
    <name type="scientific">Rhizochromulina marina</name>
    <dbReference type="NCBI Taxonomy" id="1034831"/>
    <lineage>
        <taxon>Eukaryota</taxon>
        <taxon>Sar</taxon>
        <taxon>Stramenopiles</taxon>
        <taxon>Ochrophyta</taxon>
        <taxon>Dictyochophyceae</taxon>
        <taxon>Rhizochromulinales</taxon>
        <taxon>Rhizochromulina</taxon>
    </lineage>
</organism>
<accession>A0A7S2RHY2</accession>
<gene>
    <name evidence="2" type="ORF">RMAR1173_LOCUS4740</name>
</gene>
<evidence type="ECO:0000313" key="2">
    <source>
        <dbReference type="EMBL" id="CAD9671622.1"/>
    </source>
</evidence>
<proteinExistence type="predicted"/>
<dbReference type="AlphaFoldDB" id="A0A7S2RHY2"/>
<feature type="region of interest" description="Disordered" evidence="1">
    <location>
        <begin position="68"/>
        <end position="135"/>
    </location>
</feature>
<protein>
    <submittedName>
        <fullName evidence="2">Uncharacterized protein</fullName>
    </submittedName>
</protein>
<feature type="compositionally biased region" description="Basic residues" evidence="1">
    <location>
        <begin position="106"/>
        <end position="116"/>
    </location>
</feature>
<dbReference type="EMBL" id="HBHJ01007365">
    <property type="protein sequence ID" value="CAD9671622.1"/>
    <property type="molecule type" value="Transcribed_RNA"/>
</dbReference>
<name>A0A7S2RHY2_9STRA</name>
<reference evidence="2" key="1">
    <citation type="submission" date="2021-01" db="EMBL/GenBank/DDBJ databases">
        <authorList>
            <person name="Corre E."/>
            <person name="Pelletier E."/>
            <person name="Niang G."/>
            <person name="Scheremetjew M."/>
            <person name="Finn R."/>
            <person name="Kale V."/>
            <person name="Holt S."/>
            <person name="Cochrane G."/>
            <person name="Meng A."/>
            <person name="Brown T."/>
            <person name="Cohen L."/>
        </authorList>
    </citation>
    <scope>NUCLEOTIDE SEQUENCE</scope>
    <source>
        <strain evidence="2">CCMP1243</strain>
    </source>
</reference>
<sequence length="135" mass="15093">MWFPLTDKHLEPITERSSREFTRSLKTLISFYDNLTDEHIQQVMYDAKIVRNLEWVIKLSVRCNALSDGPRIRRKTSRRNTSFESDPGAPAEDEPGTAGPSPRSGSRSRKSLKPRSGKASSSIPFSDGGGEEPAN</sequence>